<dbReference type="STRING" id="443156.SAMN04489867_1533"/>
<sequence>MSTWTAVLLASVLAFTLKLLGYVVPARWLDGDVTTRITSALPIALLAALVGVQTLTNSDGSISVDSRLAAVGVAIVALLLRAPFIVVVVLAAAVAAGLRLLGLP</sequence>
<evidence type="ECO:0000256" key="1">
    <source>
        <dbReference type="SAM" id="Phobius"/>
    </source>
</evidence>
<organism evidence="2 3">
    <name type="scientific">Pedococcus dokdonensis</name>
    <dbReference type="NCBI Taxonomy" id="443156"/>
    <lineage>
        <taxon>Bacteria</taxon>
        <taxon>Bacillati</taxon>
        <taxon>Actinomycetota</taxon>
        <taxon>Actinomycetes</taxon>
        <taxon>Micrococcales</taxon>
        <taxon>Intrasporangiaceae</taxon>
        <taxon>Pedococcus</taxon>
    </lineage>
</organism>
<keyword evidence="1" id="KW-1133">Transmembrane helix</keyword>
<keyword evidence="1" id="KW-0812">Transmembrane</keyword>
<evidence type="ECO:0000313" key="2">
    <source>
        <dbReference type="EMBL" id="SDP14160.1"/>
    </source>
</evidence>
<reference evidence="3" key="1">
    <citation type="submission" date="2016-10" db="EMBL/GenBank/DDBJ databases">
        <authorList>
            <person name="Varghese N."/>
            <person name="Submissions S."/>
        </authorList>
    </citation>
    <scope>NUCLEOTIDE SEQUENCE [LARGE SCALE GENOMIC DNA]</scope>
    <source>
        <strain evidence="3">DSM 22329</strain>
    </source>
</reference>
<dbReference type="Proteomes" id="UP000199077">
    <property type="component" value="Chromosome I"/>
</dbReference>
<dbReference type="Pfam" id="PF05437">
    <property type="entry name" value="AzlD"/>
    <property type="match status" value="1"/>
</dbReference>
<dbReference type="AlphaFoldDB" id="A0A1H0QAE7"/>
<feature type="transmembrane region" description="Helical" evidence="1">
    <location>
        <begin position="68"/>
        <end position="98"/>
    </location>
</feature>
<keyword evidence="3" id="KW-1185">Reference proteome</keyword>
<dbReference type="EMBL" id="LT629711">
    <property type="protein sequence ID" value="SDP14160.1"/>
    <property type="molecule type" value="Genomic_DNA"/>
</dbReference>
<gene>
    <name evidence="2" type="ORF">SAMN04489867_1533</name>
</gene>
<keyword evidence="1" id="KW-0472">Membrane</keyword>
<dbReference type="RefSeq" id="WP_091783662.1">
    <property type="nucleotide sequence ID" value="NZ_LT629711.1"/>
</dbReference>
<dbReference type="InterPro" id="IPR008407">
    <property type="entry name" value="Brnchd-chn_aa_trnsp_AzlD"/>
</dbReference>
<evidence type="ECO:0000313" key="3">
    <source>
        <dbReference type="Proteomes" id="UP000199077"/>
    </source>
</evidence>
<protein>
    <submittedName>
        <fullName evidence="2">Branched-chain amino acid transport protein (AzlD)</fullName>
    </submittedName>
</protein>
<name>A0A1H0QAE7_9MICO</name>
<dbReference type="OrthoDB" id="3733498at2"/>
<accession>A0A1H0QAE7</accession>
<proteinExistence type="predicted"/>
<feature type="transmembrane region" description="Helical" evidence="1">
    <location>
        <begin position="37"/>
        <end position="56"/>
    </location>
</feature>